<dbReference type="HOGENOM" id="CLU_2940040_0_0_11"/>
<reference evidence="2 3" key="1">
    <citation type="journal article" date="2010" name="Mol. Plant Microbe Interact.">
        <title>Streptomyces scabies 87-22 contains a coronafacic acid-like biosynthetic cluster that contributes to plant-microbe interactions.</title>
        <authorList>
            <person name="Bignell D.R."/>
            <person name="Seipke R.F."/>
            <person name="Huguet-Tapia J.C."/>
            <person name="Chambers A.H."/>
            <person name="Parry R.J."/>
            <person name="Loria R."/>
        </authorList>
    </citation>
    <scope>NUCLEOTIDE SEQUENCE [LARGE SCALE GENOMIC DNA]</scope>
    <source>
        <strain evidence="2 3">87.22</strain>
    </source>
</reference>
<gene>
    <name evidence="2" type="ordered locus">SCAB_58551</name>
</gene>
<dbReference type="EMBL" id="FN554889">
    <property type="protein sequence ID" value="CBG72876.1"/>
    <property type="molecule type" value="Genomic_DNA"/>
</dbReference>
<name>C9Z4C6_STRSW</name>
<keyword evidence="3" id="KW-1185">Reference proteome</keyword>
<protein>
    <submittedName>
        <fullName evidence="2">Uncharacterized protein</fullName>
    </submittedName>
</protein>
<organism evidence="2 3">
    <name type="scientific">Streptomyces scabiei (strain 87.22)</name>
    <dbReference type="NCBI Taxonomy" id="680198"/>
    <lineage>
        <taxon>Bacteria</taxon>
        <taxon>Bacillati</taxon>
        <taxon>Actinomycetota</taxon>
        <taxon>Actinomycetes</taxon>
        <taxon>Kitasatosporales</taxon>
        <taxon>Streptomycetaceae</taxon>
        <taxon>Streptomyces</taxon>
    </lineage>
</organism>
<sequence length="60" mass="6268">MLNCTGRWGNPKSGCAVVEAVSGERLLNAGPEDPNLKEVFGPQMQPLDNAPDRSGGSVAE</sequence>
<dbReference type="KEGG" id="scb:SCAB_58551"/>
<dbReference type="AlphaFoldDB" id="C9Z4C6"/>
<dbReference type="RefSeq" id="WP_013003443.1">
    <property type="nucleotide sequence ID" value="NC_013929.1"/>
</dbReference>
<feature type="region of interest" description="Disordered" evidence="1">
    <location>
        <begin position="28"/>
        <end position="60"/>
    </location>
</feature>
<dbReference type="GeneID" id="24307764"/>
<evidence type="ECO:0000256" key="1">
    <source>
        <dbReference type="SAM" id="MobiDB-lite"/>
    </source>
</evidence>
<accession>C9Z4C6</accession>
<evidence type="ECO:0000313" key="2">
    <source>
        <dbReference type="EMBL" id="CBG72876.1"/>
    </source>
</evidence>
<dbReference type="Proteomes" id="UP000001444">
    <property type="component" value="Chromosome"/>
</dbReference>
<evidence type="ECO:0000313" key="3">
    <source>
        <dbReference type="Proteomes" id="UP000001444"/>
    </source>
</evidence>
<proteinExistence type="predicted"/>